<organism evidence="1">
    <name type="scientific">Sipha flava</name>
    <name type="common">yellow sugarcane aphid</name>
    <dbReference type="NCBI Taxonomy" id="143950"/>
    <lineage>
        <taxon>Eukaryota</taxon>
        <taxon>Metazoa</taxon>
        <taxon>Ecdysozoa</taxon>
        <taxon>Arthropoda</taxon>
        <taxon>Hexapoda</taxon>
        <taxon>Insecta</taxon>
        <taxon>Pterygota</taxon>
        <taxon>Neoptera</taxon>
        <taxon>Paraneoptera</taxon>
        <taxon>Hemiptera</taxon>
        <taxon>Sternorrhyncha</taxon>
        <taxon>Aphidomorpha</taxon>
        <taxon>Aphidoidea</taxon>
        <taxon>Aphididae</taxon>
        <taxon>Sipha</taxon>
    </lineage>
</organism>
<evidence type="ECO:0000313" key="1">
    <source>
        <dbReference type="EMBL" id="MBY85127.1"/>
    </source>
</evidence>
<gene>
    <name evidence="1" type="ORF">g.18917</name>
</gene>
<protein>
    <submittedName>
        <fullName evidence="1">Uncharacterized protein</fullName>
    </submittedName>
</protein>
<accession>A0A2S2R511</accession>
<sequence>MIGVTLRESLKNIMVNLFTISEKCGSLDAVTLRDTVNNIIRKYYEKPKDCDLELQKIQIIEAAAKLIMSDVKCIEIKKTNFYSTVYNLTSENALKYLPNSLKLFCITLFVGKNVSCKISAIGQSIVHDALHIMSGKTVYRAIHAHLIVDAALNIQLASYVLKCNEDGSENIIYQDMSDL</sequence>
<dbReference type="AlphaFoldDB" id="A0A2S2R511"/>
<name>A0A2S2R511_9HEMI</name>
<proteinExistence type="predicted"/>
<dbReference type="EMBL" id="GGMS01015924">
    <property type="protein sequence ID" value="MBY85127.1"/>
    <property type="molecule type" value="Transcribed_RNA"/>
</dbReference>
<reference evidence="1" key="1">
    <citation type="submission" date="2018-04" db="EMBL/GenBank/DDBJ databases">
        <title>Transcriptome assembly of Sipha flava.</title>
        <authorList>
            <person name="Scully E.D."/>
            <person name="Geib S.M."/>
            <person name="Palmer N.A."/>
            <person name="Koch K."/>
            <person name="Bradshaw J."/>
            <person name="Heng-Moss T."/>
            <person name="Sarath G."/>
        </authorList>
    </citation>
    <scope>NUCLEOTIDE SEQUENCE</scope>
</reference>